<protein>
    <submittedName>
        <fullName evidence="2">Uncharacterized protein</fullName>
    </submittedName>
</protein>
<evidence type="ECO:0000313" key="3">
    <source>
        <dbReference type="Proteomes" id="UP000266188"/>
    </source>
</evidence>
<dbReference type="OrthoDB" id="10639212at2759"/>
<comment type="caution">
    <text evidence="2">The sequence shown here is derived from an EMBL/GenBank/DDBJ whole genome shotgun (WGS) entry which is preliminary data.</text>
</comment>
<sequence>MPSLSAFQALTSVFEFAVTYLLCTINPSNAIAIPWSWAVFHLPAIMLSRYVTSEGVTEQEKLNYGNFVKYFVDRFCKFVNRLEWEMRYRDMILTCAGRKSVPHPVVRRRNSDLLVSIALNLGHWPNPPRGLSDSLSQIHEVVKFSTPPGFTSKENIQTLRKDFIHSFDIYGGKDSMCVVSLDDSDACPTYLRDFVKDGARFMKLSGILESTRGTMNVTQPKEQEDQFEDELTPRELELVLTLQRRWRRILPWMQEMRQFRETTEGAMLSNLHQLCLMKLETNPHSALSQKAKISIRAFLFTDGLFILTELAKISGHIQHLREIFKQRFGSTSTIAELEELALIPAQFRHSELKLRPISDRFSIKGLYESNDLMSVEDLKMKARNAQRVLKAVEQEIQLIENRLSN</sequence>
<organism evidence="2 3">
    <name type="scientific">Aspergillus sclerotialis</name>
    <dbReference type="NCBI Taxonomy" id="2070753"/>
    <lineage>
        <taxon>Eukaryota</taxon>
        <taxon>Fungi</taxon>
        <taxon>Dikarya</taxon>
        <taxon>Ascomycota</taxon>
        <taxon>Pezizomycotina</taxon>
        <taxon>Eurotiomycetes</taxon>
        <taxon>Eurotiomycetidae</taxon>
        <taxon>Eurotiales</taxon>
        <taxon>Aspergillaceae</taxon>
        <taxon>Aspergillus</taxon>
        <taxon>Aspergillus subgen. Polypaecilum</taxon>
    </lineage>
</organism>
<dbReference type="STRING" id="2070753.A0A3A2ZIC9"/>
<evidence type="ECO:0000256" key="1">
    <source>
        <dbReference type="SAM" id="Coils"/>
    </source>
</evidence>
<accession>A0A3A2ZIC9</accession>
<dbReference type="EMBL" id="MVGC01000140">
    <property type="protein sequence ID" value="RJE23009.1"/>
    <property type="molecule type" value="Genomic_DNA"/>
</dbReference>
<reference evidence="3" key="1">
    <citation type="submission" date="2017-02" db="EMBL/GenBank/DDBJ databases">
        <authorList>
            <person name="Tafer H."/>
            <person name="Lopandic K."/>
        </authorList>
    </citation>
    <scope>NUCLEOTIDE SEQUENCE [LARGE SCALE GENOMIC DNA]</scope>
    <source>
        <strain evidence="3">CBS 366.77</strain>
    </source>
</reference>
<gene>
    <name evidence="2" type="ORF">PHISCL_04660</name>
</gene>
<dbReference type="Proteomes" id="UP000266188">
    <property type="component" value="Unassembled WGS sequence"/>
</dbReference>
<keyword evidence="3" id="KW-1185">Reference proteome</keyword>
<name>A0A3A2ZIC9_9EURO</name>
<evidence type="ECO:0000313" key="2">
    <source>
        <dbReference type="EMBL" id="RJE23009.1"/>
    </source>
</evidence>
<dbReference type="AlphaFoldDB" id="A0A3A2ZIC9"/>
<keyword evidence="1" id="KW-0175">Coiled coil</keyword>
<proteinExistence type="predicted"/>
<feature type="coiled-coil region" evidence="1">
    <location>
        <begin position="375"/>
        <end position="402"/>
    </location>
</feature>